<evidence type="ECO:0000256" key="8">
    <source>
        <dbReference type="ARBA" id="ARBA00022777"/>
    </source>
</evidence>
<comment type="catalytic activity">
    <reaction evidence="1">
        <text>ATP + protein L-histidine = ADP + protein N-phospho-L-histidine.</text>
        <dbReference type="EC" id="2.7.13.3"/>
    </reaction>
</comment>
<evidence type="ECO:0000256" key="12">
    <source>
        <dbReference type="PROSITE-ProRule" id="PRU00169"/>
    </source>
</evidence>
<keyword evidence="9" id="KW-0067">ATP-binding</keyword>
<evidence type="ECO:0000256" key="6">
    <source>
        <dbReference type="ARBA" id="ARBA00022679"/>
    </source>
</evidence>
<evidence type="ECO:0000256" key="11">
    <source>
        <dbReference type="ARBA" id="ARBA00023170"/>
    </source>
</evidence>
<protein>
    <recommendedName>
        <fullName evidence="2">histidine kinase</fullName>
        <ecNumber evidence="2">2.7.13.3</ecNumber>
    </recommendedName>
</protein>
<dbReference type="PROSITE" id="PS50110">
    <property type="entry name" value="RESPONSE_REGULATORY"/>
    <property type="match status" value="1"/>
</dbReference>
<evidence type="ECO:0000313" key="15">
    <source>
        <dbReference type="EMBL" id="MXO86961.1"/>
    </source>
</evidence>
<dbReference type="InterPro" id="IPR036890">
    <property type="entry name" value="HATPase_C_sf"/>
</dbReference>
<evidence type="ECO:0000256" key="2">
    <source>
        <dbReference type="ARBA" id="ARBA00012438"/>
    </source>
</evidence>
<dbReference type="EC" id="2.7.13.3" evidence="2"/>
<keyword evidence="10" id="KW-0157">Chromophore</keyword>
<keyword evidence="3" id="KW-0600">Photoreceptor protein</keyword>
<dbReference type="Gene3D" id="3.30.565.10">
    <property type="entry name" value="Histidine kinase-like ATPase, C-terminal domain"/>
    <property type="match status" value="1"/>
</dbReference>
<dbReference type="RefSeq" id="WP_160684990.1">
    <property type="nucleotide sequence ID" value="NZ_WTYW01000005.1"/>
</dbReference>
<dbReference type="GO" id="GO:0004673">
    <property type="term" value="F:protein histidine kinase activity"/>
    <property type="evidence" value="ECO:0007669"/>
    <property type="project" value="UniProtKB-EC"/>
</dbReference>
<dbReference type="Pfam" id="PF07536">
    <property type="entry name" value="HWE_HK"/>
    <property type="match status" value="1"/>
</dbReference>
<dbReference type="InterPro" id="IPR013654">
    <property type="entry name" value="PAS_2"/>
</dbReference>
<dbReference type="SUPFAM" id="SSF55785">
    <property type="entry name" value="PYP-like sensor domain (PAS domain)"/>
    <property type="match status" value="1"/>
</dbReference>
<dbReference type="Gene3D" id="3.30.450.40">
    <property type="match status" value="1"/>
</dbReference>
<evidence type="ECO:0000256" key="7">
    <source>
        <dbReference type="ARBA" id="ARBA00022741"/>
    </source>
</evidence>
<dbReference type="Proteomes" id="UP000433104">
    <property type="component" value="Unassembled WGS sequence"/>
</dbReference>
<dbReference type="PRINTS" id="PR01033">
    <property type="entry name" value="PHYTOCHROME"/>
</dbReference>
<dbReference type="InterPro" id="IPR011006">
    <property type="entry name" value="CheY-like_superfamily"/>
</dbReference>
<accession>A0A844ZEL2</accession>
<dbReference type="InterPro" id="IPR016132">
    <property type="entry name" value="Phyto_chromo_attachment"/>
</dbReference>
<dbReference type="Pfam" id="PF00360">
    <property type="entry name" value="PHY"/>
    <property type="match status" value="1"/>
</dbReference>
<dbReference type="SUPFAM" id="SSF55781">
    <property type="entry name" value="GAF domain-like"/>
    <property type="match status" value="2"/>
</dbReference>
<dbReference type="InterPro" id="IPR001789">
    <property type="entry name" value="Sig_transdc_resp-reg_receiver"/>
</dbReference>
<dbReference type="SMART" id="SM00448">
    <property type="entry name" value="REC"/>
    <property type="match status" value="1"/>
</dbReference>
<dbReference type="GO" id="GO:0006355">
    <property type="term" value="P:regulation of DNA-templated transcription"/>
    <property type="evidence" value="ECO:0007669"/>
    <property type="project" value="InterPro"/>
</dbReference>
<keyword evidence="8" id="KW-0418">Kinase</keyword>
<keyword evidence="4 12" id="KW-0597">Phosphoprotein</keyword>
<feature type="domain" description="Response regulatory" evidence="14">
    <location>
        <begin position="736"/>
        <end position="847"/>
    </location>
</feature>
<feature type="domain" description="Phytochrome chromophore attachment site" evidence="13">
    <location>
        <begin position="144"/>
        <end position="301"/>
    </location>
</feature>
<dbReference type="GO" id="GO:0009584">
    <property type="term" value="P:detection of visible light"/>
    <property type="evidence" value="ECO:0007669"/>
    <property type="project" value="InterPro"/>
</dbReference>
<evidence type="ECO:0000256" key="3">
    <source>
        <dbReference type="ARBA" id="ARBA00022543"/>
    </source>
</evidence>
<dbReference type="AlphaFoldDB" id="A0A844ZEL2"/>
<dbReference type="GO" id="GO:0005524">
    <property type="term" value="F:ATP binding"/>
    <property type="evidence" value="ECO:0007669"/>
    <property type="project" value="UniProtKB-KW"/>
</dbReference>
<dbReference type="InterPro" id="IPR035965">
    <property type="entry name" value="PAS-like_dom_sf"/>
</dbReference>
<organism evidence="15 16">
    <name type="scientific">Parapontixanthobacter aurantiacus</name>
    <dbReference type="NCBI Taxonomy" id="1463599"/>
    <lineage>
        <taxon>Bacteria</taxon>
        <taxon>Pseudomonadati</taxon>
        <taxon>Pseudomonadota</taxon>
        <taxon>Alphaproteobacteria</taxon>
        <taxon>Sphingomonadales</taxon>
        <taxon>Erythrobacteraceae</taxon>
        <taxon>Parapontixanthobacter</taxon>
    </lineage>
</organism>
<evidence type="ECO:0000259" key="13">
    <source>
        <dbReference type="PROSITE" id="PS50046"/>
    </source>
</evidence>
<dbReference type="Gene3D" id="3.30.450.270">
    <property type="match status" value="1"/>
</dbReference>
<dbReference type="InterPro" id="IPR029016">
    <property type="entry name" value="GAF-like_dom_sf"/>
</dbReference>
<dbReference type="PROSITE" id="PS50046">
    <property type="entry name" value="PHYTOCHROME_2"/>
    <property type="match status" value="1"/>
</dbReference>
<evidence type="ECO:0000256" key="9">
    <source>
        <dbReference type="ARBA" id="ARBA00022840"/>
    </source>
</evidence>
<keyword evidence="5" id="KW-0716">Sensory transduction</keyword>
<dbReference type="InterPro" id="IPR011102">
    <property type="entry name" value="Sig_transdc_His_kinase_HWE"/>
</dbReference>
<name>A0A844ZEL2_9SPHN</name>
<comment type="caution">
    <text evidence="15">The sequence shown here is derived from an EMBL/GenBank/DDBJ whole genome shotgun (WGS) entry which is preliminary data.</text>
</comment>
<feature type="modified residue" description="4-aspartylphosphate" evidence="12">
    <location>
        <position position="786"/>
    </location>
</feature>
<dbReference type="InterPro" id="IPR003018">
    <property type="entry name" value="GAF"/>
</dbReference>
<keyword evidence="7" id="KW-0547">Nucleotide-binding</keyword>
<keyword evidence="11" id="KW-0675">Receptor</keyword>
<dbReference type="SUPFAM" id="SSF52172">
    <property type="entry name" value="CheY-like"/>
    <property type="match status" value="1"/>
</dbReference>
<evidence type="ECO:0000256" key="5">
    <source>
        <dbReference type="ARBA" id="ARBA00022606"/>
    </source>
</evidence>
<gene>
    <name evidence="15" type="ORF">GRI38_13080</name>
</gene>
<dbReference type="PANTHER" id="PTHR41523">
    <property type="entry name" value="TWO-COMPONENT SYSTEM SENSOR PROTEIN"/>
    <property type="match status" value="1"/>
</dbReference>
<keyword evidence="16" id="KW-1185">Reference proteome</keyword>
<evidence type="ECO:0000259" key="14">
    <source>
        <dbReference type="PROSITE" id="PS50110"/>
    </source>
</evidence>
<dbReference type="GO" id="GO:0000160">
    <property type="term" value="P:phosphorelay signal transduction system"/>
    <property type="evidence" value="ECO:0007669"/>
    <property type="project" value="InterPro"/>
</dbReference>
<dbReference type="Gene3D" id="3.40.50.2300">
    <property type="match status" value="1"/>
</dbReference>
<dbReference type="SMART" id="SM00065">
    <property type="entry name" value="GAF"/>
    <property type="match status" value="1"/>
</dbReference>
<evidence type="ECO:0000256" key="1">
    <source>
        <dbReference type="ARBA" id="ARBA00000085"/>
    </source>
</evidence>
<dbReference type="Gene3D" id="3.30.450.20">
    <property type="entry name" value="PAS domain"/>
    <property type="match status" value="1"/>
</dbReference>
<dbReference type="InterPro" id="IPR043150">
    <property type="entry name" value="Phytochrome_PHY_sf"/>
</dbReference>
<evidence type="ECO:0000256" key="4">
    <source>
        <dbReference type="ARBA" id="ARBA00022553"/>
    </source>
</evidence>
<dbReference type="PANTHER" id="PTHR41523:SF7">
    <property type="entry name" value="HISTIDINE KINASE"/>
    <property type="match status" value="1"/>
</dbReference>
<reference evidence="15 16" key="1">
    <citation type="submission" date="2019-12" db="EMBL/GenBank/DDBJ databases">
        <title>Genomic-based taxomic classification of the family Erythrobacteraceae.</title>
        <authorList>
            <person name="Xu L."/>
        </authorList>
    </citation>
    <scope>NUCLEOTIDE SEQUENCE [LARGE SCALE GENOMIC DNA]</scope>
    <source>
        <strain evidence="15 16">MCCC 1A09962</strain>
    </source>
</reference>
<sequence>MTLAKTVTDITDCDREPIHQLGQVQSFGALVAVNSDWIVTQYSENLSEILGKDIGNPRGHRLDEFFDGAAMKELRRVSRDCFENEQVERCFGMRLTAADTTFDVALHSTGKTLVIEFEPHDGTDHNSRIAALGPLITRLPNEQDIVELCNITVAEVRKLIGFDRVMVYKFHEDGTGEVIAEDHKAEVESYFGLRYPKTDIPEQARELYLKNRFRIIADVRDEGVPIVPGITTSGEPLDLSLSILRSVSLVHLEYLRNMGVMASLSISIVVEGKLWGLVACHHYEPAKLSYSERTAAELVSAIISINIERALNAQRAANEIDSFKLHDQLMRGFAAGTSIAESLDEIAPMLERVIDFDGVSVWLDGVYRTYGMAPDKEEFGQIQPILNTLETSTITATESLEQLIPEAQQFADRVVGAIIIPISRSPRDYVILWRRELVRIVSWAGDPSKAKETGDRLTPRKSFAAWQDTVRGRSAPWTRRERDAAVAIRTSLLEVILRVTDEAVQERARSQAQQELLIAELNHRVRNILNLIRSLVSQSRSQAETIDEFSDLIAGRIGALSNAHDNITRQNWTAAAFRDLLASEAEAYLAGKTDRVKICGPRVMIAPEAFTVLALVMHEMITNAAKYGSLCDSRGKLLVNLSIRDNGDLQIDWREEDGPEVTKPKRRGFGSTIIEKSIPFELGGESEVAYKKDGLEATFVIPAAHVTVTDEEVEETLPRSEREPRTETGASEIPDSVLLVEDSMLIALDVQDCLEEAGVARVEVASTVTQALGMLKDHEFQFAILDFNLGSTSSEPVAKALREKGVPFVLATGYGDLDEKLKELGAKKLLTKPYGKQEVTQLLEEWSSY</sequence>
<dbReference type="GO" id="GO:0009881">
    <property type="term" value="F:photoreceptor activity"/>
    <property type="evidence" value="ECO:0007669"/>
    <property type="project" value="UniProtKB-KW"/>
</dbReference>
<evidence type="ECO:0000313" key="16">
    <source>
        <dbReference type="Proteomes" id="UP000433104"/>
    </source>
</evidence>
<dbReference type="InterPro" id="IPR013515">
    <property type="entry name" value="Phytochrome_cen-reg"/>
</dbReference>
<keyword evidence="6" id="KW-0808">Transferase</keyword>
<dbReference type="InterPro" id="IPR001294">
    <property type="entry name" value="Phytochrome"/>
</dbReference>
<dbReference type="SMART" id="SM00911">
    <property type="entry name" value="HWE_HK"/>
    <property type="match status" value="1"/>
</dbReference>
<proteinExistence type="predicted"/>
<dbReference type="PIRSF" id="PIRSF036397">
    <property type="entry name" value="Bactrphtchrm_rec"/>
    <property type="match status" value="1"/>
</dbReference>
<dbReference type="Pfam" id="PF01590">
    <property type="entry name" value="GAF"/>
    <property type="match status" value="1"/>
</dbReference>
<dbReference type="OrthoDB" id="136506at2"/>
<evidence type="ECO:0000256" key="10">
    <source>
        <dbReference type="ARBA" id="ARBA00022991"/>
    </source>
</evidence>
<dbReference type="Pfam" id="PF00072">
    <property type="entry name" value="Response_reg"/>
    <property type="match status" value="1"/>
</dbReference>
<dbReference type="InterPro" id="IPR009219">
    <property type="entry name" value="Bactrphtchr_CheY"/>
</dbReference>
<dbReference type="EMBL" id="WTYW01000005">
    <property type="protein sequence ID" value="MXO86961.1"/>
    <property type="molecule type" value="Genomic_DNA"/>
</dbReference>
<dbReference type="Pfam" id="PF08446">
    <property type="entry name" value="PAS_2"/>
    <property type="match status" value="1"/>
</dbReference>